<dbReference type="InParanoid" id="A0A448YQP5"/>
<proteinExistence type="predicted"/>
<dbReference type="AlphaFoldDB" id="A0A448YQP5"/>
<name>A0A448YQP5_BRENA</name>
<keyword evidence="2" id="KW-1185">Reference proteome</keyword>
<evidence type="ECO:0000313" key="2">
    <source>
        <dbReference type="Proteomes" id="UP000290900"/>
    </source>
</evidence>
<dbReference type="Proteomes" id="UP000290900">
    <property type="component" value="Unassembled WGS sequence"/>
</dbReference>
<gene>
    <name evidence="1" type="ORF">BRENAR_LOCUS3974</name>
</gene>
<accession>A0A448YQP5</accession>
<reference evidence="1 2" key="1">
    <citation type="submission" date="2018-12" db="EMBL/GenBank/DDBJ databases">
        <authorList>
            <person name="Tiukova I."/>
            <person name="Dainat J."/>
        </authorList>
    </citation>
    <scope>NUCLEOTIDE SEQUENCE [LARGE SCALE GENOMIC DNA]</scope>
</reference>
<organism evidence="1 2">
    <name type="scientific">Brettanomyces naardenensis</name>
    <name type="common">Yeast</name>
    <dbReference type="NCBI Taxonomy" id="13370"/>
    <lineage>
        <taxon>Eukaryota</taxon>
        <taxon>Fungi</taxon>
        <taxon>Dikarya</taxon>
        <taxon>Ascomycota</taxon>
        <taxon>Saccharomycotina</taxon>
        <taxon>Pichiomycetes</taxon>
        <taxon>Pichiales</taxon>
        <taxon>Pichiaceae</taxon>
        <taxon>Brettanomyces</taxon>
    </lineage>
</organism>
<sequence length="54" mass="5854">MVTNPNACLELGAGLPPGMLSNTSYRFVAIGGNFNSTPQWHFPVREIALADETF</sequence>
<dbReference type="EMBL" id="CAACVR010000038">
    <property type="protein sequence ID" value="VEU23243.1"/>
    <property type="molecule type" value="Genomic_DNA"/>
</dbReference>
<evidence type="ECO:0000313" key="1">
    <source>
        <dbReference type="EMBL" id="VEU23243.1"/>
    </source>
</evidence>
<protein>
    <submittedName>
        <fullName evidence="1">DEKNAAC104363</fullName>
    </submittedName>
</protein>